<dbReference type="OrthoDB" id="406468at2759"/>
<keyword evidence="3" id="KW-1185">Reference proteome</keyword>
<accession>A0A813BJY6</accession>
<dbReference type="EMBL" id="CAJNJA010071287">
    <property type="protein sequence ID" value="CAE7903468.1"/>
    <property type="molecule type" value="Genomic_DNA"/>
</dbReference>
<reference evidence="2" key="1">
    <citation type="submission" date="2021-02" db="EMBL/GenBank/DDBJ databases">
        <authorList>
            <person name="Dougan E. K."/>
            <person name="Rhodes N."/>
            <person name="Thang M."/>
            <person name="Chan C."/>
        </authorList>
    </citation>
    <scope>NUCLEOTIDE SEQUENCE</scope>
</reference>
<keyword evidence="1" id="KW-0812">Transmembrane</keyword>
<gene>
    <name evidence="2" type="ORF">SNEC2469_LOCUS30512</name>
</gene>
<keyword evidence="1" id="KW-0472">Membrane</keyword>
<keyword evidence="1" id="KW-1133">Transmembrane helix</keyword>
<dbReference type="AlphaFoldDB" id="A0A813BJY6"/>
<organism evidence="2 3">
    <name type="scientific">Symbiodinium necroappetens</name>
    <dbReference type="NCBI Taxonomy" id="1628268"/>
    <lineage>
        <taxon>Eukaryota</taxon>
        <taxon>Sar</taxon>
        <taxon>Alveolata</taxon>
        <taxon>Dinophyceae</taxon>
        <taxon>Suessiales</taxon>
        <taxon>Symbiodiniaceae</taxon>
        <taxon>Symbiodinium</taxon>
    </lineage>
</organism>
<sequence>MAMQRSHIVLSTNSDALKGFEGHLRQSHMAEEVLLLQFSEQKALSIQKLRQAIGDPHSCEIWVLLLATGQSSHLWFNAEHCPKNVELCSWLKSHAEIRYVICPTSPTAKMDWPDSETRPLPMIKQVFGDYLPKNFDQVSCWHGFEAGVRSSSTILDLTEVAVAIEPVPALRIHAWRGLPERFWFGLGVAAVSSGVLCLLWSMRQRIIRLECILPERLAALESRMIRLQARTEEQALTIDQQAATIAAAIERLSSRVKDVAEKMSDQISGVWDKMHGLMTHISVLSDKLDDQTSCPGAGRLDEAAALLALRTLRPCSSLMSSESLSGLT</sequence>
<protein>
    <submittedName>
        <fullName evidence="2">Uncharacterized protein</fullName>
    </submittedName>
</protein>
<proteinExistence type="predicted"/>
<evidence type="ECO:0000256" key="1">
    <source>
        <dbReference type="SAM" id="Phobius"/>
    </source>
</evidence>
<evidence type="ECO:0000313" key="3">
    <source>
        <dbReference type="Proteomes" id="UP000601435"/>
    </source>
</evidence>
<evidence type="ECO:0000313" key="2">
    <source>
        <dbReference type="EMBL" id="CAE7903468.1"/>
    </source>
</evidence>
<name>A0A813BJY6_9DINO</name>
<feature type="transmembrane region" description="Helical" evidence="1">
    <location>
        <begin position="182"/>
        <end position="200"/>
    </location>
</feature>
<comment type="caution">
    <text evidence="2">The sequence shown here is derived from an EMBL/GenBank/DDBJ whole genome shotgun (WGS) entry which is preliminary data.</text>
</comment>
<dbReference type="Proteomes" id="UP000601435">
    <property type="component" value="Unassembled WGS sequence"/>
</dbReference>